<keyword evidence="4" id="KW-1185">Reference proteome</keyword>
<dbReference type="OMA" id="NEMINCT"/>
<feature type="signal peptide" evidence="1">
    <location>
        <begin position="1"/>
        <end position="19"/>
    </location>
</feature>
<dbReference type="PANTHER" id="PTHR45856:SF25">
    <property type="entry name" value="FUNGAL LIPASE-LIKE DOMAIN-CONTAINING PROTEIN"/>
    <property type="match status" value="1"/>
</dbReference>
<dbReference type="AlphaFoldDB" id="A0A0S4J5D7"/>
<dbReference type="VEuPathDB" id="TriTrypDB:BSAL_06800"/>
<evidence type="ECO:0000313" key="4">
    <source>
        <dbReference type="Proteomes" id="UP000051952"/>
    </source>
</evidence>
<dbReference type="InterPro" id="IPR002921">
    <property type="entry name" value="Fungal_lipase-type"/>
</dbReference>
<organism evidence="3 4">
    <name type="scientific">Bodo saltans</name>
    <name type="common">Flagellated protozoan</name>
    <dbReference type="NCBI Taxonomy" id="75058"/>
    <lineage>
        <taxon>Eukaryota</taxon>
        <taxon>Discoba</taxon>
        <taxon>Euglenozoa</taxon>
        <taxon>Kinetoplastea</taxon>
        <taxon>Metakinetoplastina</taxon>
        <taxon>Eubodonida</taxon>
        <taxon>Bodonidae</taxon>
        <taxon>Bodo</taxon>
    </lineage>
</organism>
<name>A0A0S4J5D7_BODSA</name>
<accession>A0A0S4J5D7</accession>
<evidence type="ECO:0000313" key="3">
    <source>
        <dbReference type="EMBL" id="CUG86636.1"/>
    </source>
</evidence>
<dbReference type="InterPro" id="IPR029058">
    <property type="entry name" value="AB_hydrolase_fold"/>
</dbReference>
<dbReference type="Gene3D" id="3.40.50.1820">
    <property type="entry name" value="alpha/beta hydrolase"/>
    <property type="match status" value="1"/>
</dbReference>
<dbReference type="SUPFAM" id="SSF53474">
    <property type="entry name" value="alpha/beta-Hydrolases"/>
    <property type="match status" value="1"/>
</dbReference>
<reference evidence="4" key="1">
    <citation type="submission" date="2015-09" db="EMBL/GenBank/DDBJ databases">
        <authorList>
            <consortium name="Pathogen Informatics"/>
        </authorList>
    </citation>
    <scope>NUCLEOTIDE SEQUENCE [LARGE SCALE GENOMIC DNA]</scope>
    <source>
        <strain evidence="4">Lake Konstanz</strain>
    </source>
</reference>
<evidence type="ECO:0000259" key="2">
    <source>
        <dbReference type="Pfam" id="PF01764"/>
    </source>
</evidence>
<dbReference type="Pfam" id="PF01764">
    <property type="entry name" value="Lipase_3"/>
    <property type="match status" value="1"/>
</dbReference>
<dbReference type="OrthoDB" id="345705at2759"/>
<sequence>MKVLSLLCIAAVAVTLAYAQDSYSEDQAWNSLLYCKAAYCDVNKIASWTCESCGDHPNFQVKGAYNNGSFHGQCFTGYDPSRNQIVVSFRGSADFANWIADFDFFMMPYPDAECVGCQVHTGFFQVYQELAAAVLRDVSELLIAHPSAEVLVTGHSLGAAIAMHAGVDIARKISGAHSKTYVYNFGEPRLGNPAFAAWSAAVLPAGKQYRLTHATDPVPHLPPMDFGFLHARHELWYNNNGNTSFIHCNDTLTSEDPNCSDSIIPLGFGDHTVYLGICTGCHCADFDQEFYNKMQIVMPRTKSDRVGVKHLP</sequence>
<dbReference type="CDD" id="cd00519">
    <property type="entry name" value="Lipase_3"/>
    <property type="match status" value="1"/>
</dbReference>
<dbReference type="PANTHER" id="PTHR45856">
    <property type="entry name" value="ALPHA/BETA-HYDROLASES SUPERFAMILY PROTEIN"/>
    <property type="match status" value="1"/>
</dbReference>
<feature type="domain" description="Fungal lipase-type" evidence="2">
    <location>
        <begin position="86"/>
        <end position="225"/>
    </location>
</feature>
<evidence type="ECO:0000256" key="1">
    <source>
        <dbReference type="SAM" id="SignalP"/>
    </source>
</evidence>
<dbReference type="EMBL" id="CYKH01001348">
    <property type="protein sequence ID" value="CUG86636.1"/>
    <property type="molecule type" value="Genomic_DNA"/>
</dbReference>
<protein>
    <submittedName>
        <fullName evidence="3">Lipase 3, putative</fullName>
    </submittedName>
</protein>
<gene>
    <name evidence="3" type="ORF">BSAL_06800</name>
</gene>
<proteinExistence type="predicted"/>
<dbReference type="InterPro" id="IPR051218">
    <property type="entry name" value="Sec_MonoDiacylglyc_Lipase"/>
</dbReference>
<dbReference type="Proteomes" id="UP000051952">
    <property type="component" value="Unassembled WGS sequence"/>
</dbReference>
<keyword evidence="1" id="KW-0732">Signal</keyword>
<dbReference type="GO" id="GO:0006629">
    <property type="term" value="P:lipid metabolic process"/>
    <property type="evidence" value="ECO:0007669"/>
    <property type="project" value="InterPro"/>
</dbReference>
<feature type="chain" id="PRO_5006621906" evidence="1">
    <location>
        <begin position="20"/>
        <end position="312"/>
    </location>
</feature>